<evidence type="ECO:0000256" key="1">
    <source>
        <dbReference type="ARBA" id="ARBA00007240"/>
    </source>
</evidence>
<evidence type="ECO:0000313" key="6">
    <source>
        <dbReference type="Proteomes" id="UP000298416"/>
    </source>
</evidence>
<organism evidence="5">
    <name type="scientific">Salvia splendens</name>
    <name type="common">Scarlet sage</name>
    <dbReference type="NCBI Taxonomy" id="180675"/>
    <lineage>
        <taxon>Eukaryota</taxon>
        <taxon>Viridiplantae</taxon>
        <taxon>Streptophyta</taxon>
        <taxon>Embryophyta</taxon>
        <taxon>Tracheophyta</taxon>
        <taxon>Spermatophyta</taxon>
        <taxon>Magnoliopsida</taxon>
        <taxon>eudicotyledons</taxon>
        <taxon>Gunneridae</taxon>
        <taxon>Pentapetalae</taxon>
        <taxon>asterids</taxon>
        <taxon>lamiids</taxon>
        <taxon>Lamiales</taxon>
        <taxon>Lamiaceae</taxon>
        <taxon>Nepetoideae</taxon>
        <taxon>Mentheae</taxon>
        <taxon>Salviinae</taxon>
        <taxon>Salvia</taxon>
        <taxon>Salvia subgen. Calosphace</taxon>
        <taxon>core Calosphace</taxon>
    </lineage>
</organism>
<name>A0A8X8X809_SALSN</name>
<dbReference type="EC" id="2.4.1.82" evidence="2"/>
<keyword evidence="3" id="KW-0119">Carbohydrate metabolism</keyword>
<accession>A0A8X8X809</accession>
<evidence type="ECO:0000256" key="2">
    <source>
        <dbReference type="ARBA" id="ARBA00012708"/>
    </source>
</evidence>
<reference evidence="5" key="2">
    <citation type="submission" date="2020-08" db="EMBL/GenBank/DDBJ databases">
        <title>Plant Genome Project.</title>
        <authorList>
            <person name="Zhang R.-G."/>
        </authorList>
    </citation>
    <scope>NUCLEOTIDE SEQUENCE</scope>
    <source>
        <strain evidence="5">Huo1</strain>
        <tissue evidence="5">Leaf</tissue>
    </source>
</reference>
<reference evidence="5" key="1">
    <citation type="submission" date="2018-01" db="EMBL/GenBank/DDBJ databases">
        <authorList>
            <person name="Mao J.F."/>
        </authorList>
    </citation>
    <scope>NUCLEOTIDE SEQUENCE</scope>
    <source>
        <strain evidence="5">Huo1</strain>
        <tissue evidence="5">Leaf</tissue>
    </source>
</reference>
<dbReference type="Pfam" id="PF05691">
    <property type="entry name" value="Raffinose_syn"/>
    <property type="match status" value="2"/>
</dbReference>
<sequence>MPDILNWFGWCTWDAFYTDVTAEGIKSGAPPKFVIIDDGWQSVGMDPTSTEAKFDDTANSKKAATVRASDDFFPRDPASHTIHIASVAYNSVFLGEFMLPDWDMFHSLHPMAEYHGAARAVGGCTIYVSDKPGNHDFDVLKKLVLPDGSTLRAKLPGRPTRDCLFSDPTRDGTSLLEIWNMNDVNGVLGVFNCQGASWCRTSIKNLIHDQQPPTISSTIQPTDVEHLHNTAWSGWNGDCIMYSHRGGELINVGMNTSHPIQLKPREFEVFTVAAVRQLANGAAFAPIGLVKMFNSGGAIKQVCYESKKAGHVELRVRGCGTFGAYSSLRPKRITRDKLKEQEFDYDENSGLLTLDLPVPDAELYEWNLSVDL</sequence>
<dbReference type="Gene3D" id="3.20.20.70">
    <property type="entry name" value="Aldolase class I"/>
    <property type="match status" value="1"/>
</dbReference>
<dbReference type="Proteomes" id="UP000298416">
    <property type="component" value="Unassembled WGS sequence"/>
</dbReference>
<comment type="caution">
    <text evidence="5">The sequence shown here is derived from an EMBL/GenBank/DDBJ whole genome shotgun (WGS) entry which is preliminary data.</text>
</comment>
<evidence type="ECO:0000256" key="4">
    <source>
        <dbReference type="ARBA" id="ARBA00049426"/>
    </source>
</evidence>
<protein>
    <recommendedName>
        <fullName evidence="2">galactinol--sucrose galactosyltransferase</fullName>
        <ecNumber evidence="2">2.4.1.82</ecNumber>
    </recommendedName>
</protein>
<dbReference type="InterPro" id="IPR017853">
    <property type="entry name" value="GH"/>
</dbReference>
<dbReference type="AlphaFoldDB" id="A0A8X8X809"/>
<dbReference type="EMBL" id="PNBA02000011">
    <property type="protein sequence ID" value="KAG6407375.1"/>
    <property type="molecule type" value="Genomic_DNA"/>
</dbReference>
<comment type="similarity">
    <text evidence="1">Belongs to the glycosyl hydrolases 36 family.</text>
</comment>
<dbReference type="PANTHER" id="PTHR31268">
    <property type="match status" value="1"/>
</dbReference>
<dbReference type="InterPro" id="IPR008811">
    <property type="entry name" value="Glycosyl_hydrolases_36"/>
</dbReference>
<evidence type="ECO:0000256" key="3">
    <source>
        <dbReference type="ARBA" id="ARBA00023277"/>
    </source>
</evidence>
<proteinExistence type="inferred from homology"/>
<gene>
    <name evidence="5" type="ORF">SASPL_130364</name>
</gene>
<evidence type="ECO:0000313" key="5">
    <source>
        <dbReference type="EMBL" id="KAG6407375.1"/>
    </source>
</evidence>
<keyword evidence="6" id="KW-1185">Reference proteome</keyword>
<comment type="catalytic activity">
    <reaction evidence="4">
        <text>alpha-D-galactosyl-(1-&gt;3)-1D-myo-inositol + sucrose = raffinose + myo-inositol</text>
        <dbReference type="Rhea" id="RHEA:20161"/>
        <dbReference type="ChEBI" id="CHEBI:16634"/>
        <dbReference type="ChEBI" id="CHEBI:17268"/>
        <dbReference type="ChEBI" id="CHEBI:17505"/>
        <dbReference type="ChEBI" id="CHEBI:17992"/>
        <dbReference type="EC" id="2.4.1.82"/>
    </reaction>
</comment>
<dbReference type="InterPro" id="IPR013785">
    <property type="entry name" value="Aldolase_TIM"/>
</dbReference>
<dbReference type="PANTHER" id="PTHR31268:SF29">
    <property type="entry name" value="GALACTINOL--SUCROSE GALACTOSYLTRANSFERASE 1-RELATED"/>
    <property type="match status" value="1"/>
</dbReference>
<dbReference type="SUPFAM" id="SSF51445">
    <property type="entry name" value="(Trans)glycosidases"/>
    <property type="match status" value="2"/>
</dbReference>
<dbReference type="GO" id="GO:0047274">
    <property type="term" value="F:galactinol-sucrose galactosyltransferase activity"/>
    <property type="evidence" value="ECO:0007669"/>
    <property type="project" value="UniProtKB-EC"/>
</dbReference>